<dbReference type="NCBIfam" id="TIGR02577">
    <property type="entry name" value="cas_TM1794_Cmr2"/>
    <property type="match status" value="1"/>
</dbReference>
<protein>
    <submittedName>
        <fullName evidence="4">Type III-B CRISPR-associated protein Cas10/Cmr2</fullName>
    </submittedName>
</protein>
<dbReference type="Pfam" id="PF12469">
    <property type="entry name" value="Cmr2_N"/>
    <property type="match status" value="1"/>
</dbReference>
<dbReference type="GO" id="GO:0051607">
    <property type="term" value="P:defense response to virus"/>
    <property type="evidence" value="ECO:0007669"/>
    <property type="project" value="UniProtKB-KW"/>
</dbReference>
<reference evidence="4 5" key="1">
    <citation type="submission" date="2018-06" db="EMBL/GenBank/DDBJ databases">
        <title>Genome sequencing of Oceanotoga sp. sy52.</title>
        <authorList>
            <person name="Mori K."/>
        </authorList>
    </citation>
    <scope>NUCLEOTIDE SEQUENCE [LARGE SCALE GENOMIC DNA]</scope>
    <source>
        <strain evidence="5">sy52</strain>
    </source>
</reference>
<name>A0A7G1G3I1_9BACT</name>
<dbReference type="KEGG" id="ocy:OSSY52_07160"/>
<dbReference type="Pfam" id="PF22335">
    <property type="entry name" value="Cas10-Cmr2_palm2"/>
    <property type="match status" value="1"/>
</dbReference>
<evidence type="ECO:0000259" key="3">
    <source>
        <dbReference type="PROSITE" id="PS50887"/>
    </source>
</evidence>
<dbReference type="InterPro" id="IPR000160">
    <property type="entry name" value="GGDEF_dom"/>
</dbReference>
<dbReference type="AlphaFoldDB" id="A0A7G1G3I1"/>
<dbReference type="Proteomes" id="UP000516361">
    <property type="component" value="Chromosome"/>
</dbReference>
<dbReference type="InterPro" id="IPR013407">
    <property type="entry name" value="CRISPR-assoc_prot_Cmr2"/>
</dbReference>
<gene>
    <name evidence="4" type="ORF">OSSY52_07160</name>
</gene>
<dbReference type="RefSeq" id="WP_190615657.1">
    <property type="nucleotide sequence ID" value="NZ_AP018712.1"/>
</dbReference>
<dbReference type="InParanoid" id="A0A7G1G3I1"/>
<dbReference type="InterPro" id="IPR024615">
    <property type="entry name" value="CRISPR-assoc_Cmr2_N"/>
</dbReference>
<dbReference type="CDD" id="cd09679">
    <property type="entry name" value="Cas10_III"/>
    <property type="match status" value="1"/>
</dbReference>
<dbReference type="InterPro" id="IPR054767">
    <property type="entry name" value="Cas10-Cmr2_palm2"/>
</dbReference>
<dbReference type="Gene3D" id="3.30.70.270">
    <property type="match status" value="1"/>
</dbReference>
<proteinExistence type="predicted"/>
<organism evidence="4 5">
    <name type="scientific">Tepiditoga spiralis</name>
    <dbReference type="NCBI Taxonomy" id="2108365"/>
    <lineage>
        <taxon>Bacteria</taxon>
        <taxon>Thermotogati</taxon>
        <taxon>Thermotogota</taxon>
        <taxon>Thermotogae</taxon>
        <taxon>Petrotogales</taxon>
        <taxon>Petrotogaceae</taxon>
        <taxon>Tepiditoga</taxon>
    </lineage>
</organism>
<dbReference type="PROSITE" id="PS50887">
    <property type="entry name" value="GGDEF"/>
    <property type="match status" value="1"/>
</dbReference>
<dbReference type="InterPro" id="IPR038242">
    <property type="entry name" value="Cmr2_N"/>
</dbReference>
<keyword evidence="2" id="KW-0051">Antiviral defense</keyword>
<accession>A0A7G1G3I1</accession>
<dbReference type="Gene3D" id="3.30.70.2220">
    <property type="entry name" value="CRISPR-Cas system, Cmr2 subunit, D1 domain, cysteine cluster"/>
    <property type="match status" value="1"/>
</dbReference>
<sequence>MAIKFWHRKINALLHDPVEKVYTIKTHEALQNKRISELNITPNKPKADVIASSIERIPLPNEQTNSDKQRVYVNSNEFYIIHPLTGEKVSKDILDKQLNKKDILSQSNKFYEDIKKYIEKEKLDVNDVKSAKKLYNYIWWYLPKSVEQSYLLPADTRVPDVSIIDHLDTTAAFSSVTTENYSIVMISIGPVQDFIAAGRKISDLRNGSYLLSYLTYQGIKYVGQNYGYDCIIFPSMRDNYFVAKDLGFYTKELEIDPAVASLPNVFSFIIPKSDVELVINKIKEWILLERDNIINFFLEKINNNTLNELKSNVSFELITEHGLSKEQITKEFKKQVKQFPTIVATVQNLENFNSLNMQYKDYTGIDLTPLKESFEKLENTYTVKDYQYYSYNSELLGIKSGIRKTTRDFIGYIEQNSNPGDEISGNEKALIKEITIYDDEEKTENISAITLIKRYLPNYLEKETLYEEASKSLKNTKKNTKDDITEISKDYNASILMMDGDKMGEWISGKKAPVLYQRLHKNAISRLERIDKKYLEKLEELQFITPSYQRTISRTLNEFSKLVPKIINNYKGTLIYAGGDDVLAILPSNKLAQAANDIRKAYSGVDNLELENLKFNKGYMYKDGKMISNMMGHRATMSAGLLTFNPSYNLKLALNKARELEKIAKSNYEVEMDKDNKQKKVDRDSFAISSIRGSGKIKIAKSKWDINIVPKKDIIETANSLISKLEENKKSEQAFISKLKYEYESLCFSNNKRILKDEEFIKKVVPFIIKERMNLGNLIEPTKKILNLCKNKNLELKDILDILEELEYSAKKPKRGGE</sequence>
<evidence type="ECO:0000256" key="2">
    <source>
        <dbReference type="ARBA" id="ARBA00023118"/>
    </source>
</evidence>
<dbReference type="EMBL" id="AP018712">
    <property type="protein sequence ID" value="BBE30575.1"/>
    <property type="molecule type" value="Genomic_DNA"/>
</dbReference>
<keyword evidence="1" id="KW-0547">Nucleotide-binding</keyword>
<keyword evidence="5" id="KW-1185">Reference proteome</keyword>
<dbReference type="InterPro" id="IPR043128">
    <property type="entry name" value="Rev_trsase/Diguanyl_cyclase"/>
</dbReference>
<evidence type="ECO:0000256" key="1">
    <source>
        <dbReference type="ARBA" id="ARBA00022741"/>
    </source>
</evidence>
<evidence type="ECO:0000313" key="4">
    <source>
        <dbReference type="EMBL" id="BBE30575.1"/>
    </source>
</evidence>
<dbReference type="GO" id="GO:0000166">
    <property type="term" value="F:nucleotide binding"/>
    <property type="evidence" value="ECO:0007669"/>
    <property type="project" value="UniProtKB-KW"/>
</dbReference>
<feature type="domain" description="GGDEF" evidence="3">
    <location>
        <begin position="491"/>
        <end position="683"/>
    </location>
</feature>
<evidence type="ECO:0000313" key="5">
    <source>
        <dbReference type="Proteomes" id="UP000516361"/>
    </source>
</evidence>